<dbReference type="PATRIC" id="fig|1218565.3.peg.3962"/>
<evidence type="ECO:0000313" key="1">
    <source>
        <dbReference type="EMBL" id="EMJ91669.1"/>
    </source>
</evidence>
<gene>
    <name evidence="1" type="ORF">LEP1GSC194_0619</name>
</gene>
<comment type="caution">
    <text evidence="1">The sequence shown here is derived from an EMBL/GenBank/DDBJ whole genome shotgun (WGS) entry which is preliminary data.</text>
</comment>
<sequence length="37" mass="4414">MKIKFLRFITDVSLKSLPMILYLTFDSQKEKGKSFFL</sequence>
<protein>
    <submittedName>
        <fullName evidence="1">Uncharacterized protein</fullName>
    </submittedName>
</protein>
<evidence type="ECO:0000313" key="2">
    <source>
        <dbReference type="Proteomes" id="UP000011988"/>
    </source>
</evidence>
<dbReference type="EMBL" id="ANIK01000101">
    <property type="protein sequence ID" value="EMJ91669.1"/>
    <property type="molecule type" value="Genomic_DNA"/>
</dbReference>
<dbReference type="AlphaFoldDB" id="M6CIU7"/>
<organism evidence="1 2">
    <name type="scientific">Leptospira alstonii serovar Sichuan str. 79601</name>
    <dbReference type="NCBI Taxonomy" id="1218565"/>
    <lineage>
        <taxon>Bacteria</taxon>
        <taxon>Pseudomonadati</taxon>
        <taxon>Spirochaetota</taxon>
        <taxon>Spirochaetia</taxon>
        <taxon>Leptospirales</taxon>
        <taxon>Leptospiraceae</taxon>
        <taxon>Leptospira</taxon>
    </lineage>
</organism>
<dbReference type="Proteomes" id="UP000011988">
    <property type="component" value="Unassembled WGS sequence"/>
</dbReference>
<reference evidence="1 2" key="1">
    <citation type="submission" date="2013-01" db="EMBL/GenBank/DDBJ databases">
        <authorList>
            <person name="Harkins D.M."/>
            <person name="Durkin A.S."/>
            <person name="Brinkac L.M."/>
            <person name="Haft D.H."/>
            <person name="Selengut J.D."/>
            <person name="Sanka R."/>
            <person name="DePew J."/>
            <person name="Purushe J."/>
            <person name="Galloway R.L."/>
            <person name="Vinetz J.M."/>
            <person name="Sutton G.G."/>
            <person name="Nierman W.C."/>
            <person name="Fouts D.E."/>
        </authorList>
    </citation>
    <scope>NUCLEOTIDE SEQUENCE [LARGE SCALE GENOMIC DNA]</scope>
    <source>
        <strain evidence="1 2">79601</strain>
    </source>
</reference>
<proteinExistence type="predicted"/>
<accession>M6CIU7</accession>
<name>M6CIU7_9LEPT</name>